<organism evidence="7 8">
    <name type="scientific">Caenorhabditis auriculariae</name>
    <dbReference type="NCBI Taxonomy" id="2777116"/>
    <lineage>
        <taxon>Eukaryota</taxon>
        <taxon>Metazoa</taxon>
        <taxon>Ecdysozoa</taxon>
        <taxon>Nematoda</taxon>
        <taxon>Chromadorea</taxon>
        <taxon>Rhabditida</taxon>
        <taxon>Rhabditina</taxon>
        <taxon>Rhabditomorpha</taxon>
        <taxon>Rhabditoidea</taxon>
        <taxon>Rhabditidae</taxon>
        <taxon>Peloderinae</taxon>
        <taxon>Caenorhabditis</taxon>
    </lineage>
</organism>
<name>A0A8S1GXW3_9PELO</name>
<proteinExistence type="inferred from homology"/>
<keyword evidence="8" id="KW-1185">Reference proteome</keyword>
<evidence type="ECO:0000313" key="8">
    <source>
        <dbReference type="Proteomes" id="UP000835052"/>
    </source>
</evidence>
<dbReference type="OrthoDB" id="3064516at2759"/>
<sequence length="350" mass="38452">MNEEWQASLEKRLIHYMSIDSTTGIEEELGKVVCEDLSAFGFTVTRQLISESSTRFNILATYKDAQPSDIKVLLNTHLDSVPPHYSATQTNEIIHGRGATDAKGALACLMTAAFIISKKDEILAKKIGLLIVVGEETDHIGMQVANKLNLRPTHIIVGEPTELKFGTIQKGAFKCRLSVKGKAGHSGYLDSGISAIHGLLAVLNDIMNCAWPSDERFGSTTYNVGKISGGQALNAWAENATAELFFRITTSVEDVKATLAKIVDNRASIEYLSYNEAVVLDTPPFEAETTQVAFNTDLPYFEVHEQLKGRYLFGAGSIKNAHSMNDFVPKKELYDCTATLIRLIEDLSKD</sequence>
<keyword evidence="4" id="KW-0378">Hydrolase</keyword>
<dbReference type="SUPFAM" id="SSF55031">
    <property type="entry name" value="Bacterial exopeptidase dimerisation domain"/>
    <property type="match status" value="1"/>
</dbReference>
<keyword evidence="5" id="KW-0862">Zinc</keyword>
<dbReference type="EMBL" id="CAJGYM010000009">
    <property type="protein sequence ID" value="CAD6188746.1"/>
    <property type="molecule type" value="Genomic_DNA"/>
</dbReference>
<feature type="domain" description="Peptidase M20 dimerisation" evidence="6">
    <location>
        <begin position="169"/>
        <end position="265"/>
    </location>
</feature>
<dbReference type="InterPro" id="IPR036264">
    <property type="entry name" value="Bact_exopeptidase_dim_dom"/>
</dbReference>
<evidence type="ECO:0000256" key="4">
    <source>
        <dbReference type="ARBA" id="ARBA00022801"/>
    </source>
</evidence>
<evidence type="ECO:0000256" key="2">
    <source>
        <dbReference type="ARBA" id="ARBA00006247"/>
    </source>
</evidence>
<dbReference type="AlphaFoldDB" id="A0A8S1GXW3"/>
<dbReference type="Pfam" id="PF07687">
    <property type="entry name" value="M20_dimer"/>
    <property type="match status" value="1"/>
</dbReference>
<dbReference type="GO" id="GO:0016787">
    <property type="term" value="F:hydrolase activity"/>
    <property type="evidence" value="ECO:0007669"/>
    <property type="project" value="UniProtKB-KW"/>
</dbReference>
<protein>
    <recommendedName>
        <fullName evidence="6">Peptidase M20 dimerisation domain-containing protein</fullName>
    </recommendedName>
</protein>
<dbReference type="InterPro" id="IPR050072">
    <property type="entry name" value="Peptidase_M20A"/>
</dbReference>
<evidence type="ECO:0000313" key="7">
    <source>
        <dbReference type="EMBL" id="CAD6188746.1"/>
    </source>
</evidence>
<evidence type="ECO:0000259" key="6">
    <source>
        <dbReference type="Pfam" id="PF07687"/>
    </source>
</evidence>
<dbReference type="Pfam" id="PF01546">
    <property type="entry name" value="Peptidase_M20"/>
    <property type="match status" value="1"/>
</dbReference>
<dbReference type="Gene3D" id="3.40.630.10">
    <property type="entry name" value="Zn peptidases"/>
    <property type="match status" value="1"/>
</dbReference>
<dbReference type="Gene3D" id="3.30.70.360">
    <property type="match status" value="1"/>
</dbReference>
<dbReference type="GO" id="GO:0046872">
    <property type="term" value="F:metal ion binding"/>
    <property type="evidence" value="ECO:0007669"/>
    <property type="project" value="UniProtKB-KW"/>
</dbReference>
<dbReference type="PANTHER" id="PTHR43808:SF8">
    <property type="entry name" value="PEPTIDASE M20 DIMERISATION DOMAIN-CONTAINING PROTEIN"/>
    <property type="match status" value="1"/>
</dbReference>
<reference evidence="7" key="1">
    <citation type="submission" date="2020-10" db="EMBL/GenBank/DDBJ databases">
        <authorList>
            <person name="Kikuchi T."/>
        </authorList>
    </citation>
    <scope>NUCLEOTIDE SEQUENCE</scope>
    <source>
        <strain evidence="7">NKZ352</strain>
    </source>
</reference>
<accession>A0A8S1GXW3</accession>
<evidence type="ECO:0000256" key="1">
    <source>
        <dbReference type="ARBA" id="ARBA00001947"/>
    </source>
</evidence>
<keyword evidence="3" id="KW-0479">Metal-binding</keyword>
<dbReference type="InterPro" id="IPR001261">
    <property type="entry name" value="ArgE/DapE_CS"/>
</dbReference>
<dbReference type="PANTHER" id="PTHR43808">
    <property type="entry name" value="ACETYLORNITHINE DEACETYLASE"/>
    <property type="match status" value="1"/>
</dbReference>
<dbReference type="PROSITE" id="PS00759">
    <property type="entry name" value="ARGE_DAPE_CPG2_2"/>
    <property type="match status" value="1"/>
</dbReference>
<gene>
    <name evidence="7" type="ORF">CAUJ_LOCUS4665</name>
</gene>
<comment type="cofactor">
    <cofactor evidence="1">
        <name>Zn(2+)</name>
        <dbReference type="ChEBI" id="CHEBI:29105"/>
    </cofactor>
</comment>
<evidence type="ECO:0000256" key="5">
    <source>
        <dbReference type="ARBA" id="ARBA00022833"/>
    </source>
</evidence>
<dbReference type="InterPro" id="IPR002933">
    <property type="entry name" value="Peptidase_M20"/>
</dbReference>
<dbReference type="SUPFAM" id="SSF53187">
    <property type="entry name" value="Zn-dependent exopeptidases"/>
    <property type="match status" value="1"/>
</dbReference>
<dbReference type="Proteomes" id="UP000835052">
    <property type="component" value="Unassembled WGS sequence"/>
</dbReference>
<comment type="similarity">
    <text evidence="2">Belongs to the peptidase M20A family.</text>
</comment>
<evidence type="ECO:0000256" key="3">
    <source>
        <dbReference type="ARBA" id="ARBA00022723"/>
    </source>
</evidence>
<comment type="caution">
    <text evidence="7">The sequence shown here is derived from an EMBL/GenBank/DDBJ whole genome shotgun (WGS) entry which is preliminary data.</text>
</comment>
<dbReference type="InterPro" id="IPR011650">
    <property type="entry name" value="Peptidase_M20_dimer"/>
</dbReference>